<dbReference type="EMBL" id="CP031222">
    <property type="protein sequence ID" value="AXI03503.1"/>
    <property type="molecule type" value="Genomic_DNA"/>
</dbReference>
<evidence type="ECO:0000259" key="7">
    <source>
        <dbReference type="Pfam" id="PF09349"/>
    </source>
</evidence>
<dbReference type="InterPro" id="IPR018020">
    <property type="entry name" value="OHCU_decarboxylase"/>
</dbReference>
<dbReference type="GO" id="GO:0000255">
    <property type="term" value="P:allantoin metabolic process"/>
    <property type="evidence" value="ECO:0007669"/>
    <property type="project" value="InterPro"/>
</dbReference>
<protein>
    <recommendedName>
        <fullName evidence="3">2-oxo-4-hydroxy-4-carboxy-5-ureidoimidazoline decarboxylase</fullName>
        <ecNumber evidence="3">4.1.1.97</ecNumber>
    </recommendedName>
</protein>
<dbReference type="RefSeq" id="WP_114899611.1">
    <property type="nucleotide sequence ID" value="NZ_CP031222.1"/>
</dbReference>
<keyword evidence="4" id="KW-0659">Purine metabolism</keyword>
<keyword evidence="5" id="KW-0210">Decarboxylase</keyword>
<dbReference type="PANTHER" id="PTHR43466:SF1">
    <property type="entry name" value="2-OXO-4-HYDROXY-4-CARBOXY-5-UREIDOIMIDAZOLINE DECARBOXYLASE-RELATED"/>
    <property type="match status" value="1"/>
</dbReference>
<evidence type="ECO:0000313" key="9">
    <source>
        <dbReference type="Proteomes" id="UP000253940"/>
    </source>
</evidence>
<dbReference type="InterPro" id="IPR017580">
    <property type="entry name" value="OHCU_decarboxylase-1"/>
</dbReference>
<feature type="domain" description="Oxo-4-hydroxy-4-carboxy-5-ureidoimidazoline decarboxylase" evidence="7">
    <location>
        <begin position="24"/>
        <end position="179"/>
    </location>
</feature>
<reference evidence="8 9" key="1">
    <citation type="submission" date="2018-07" db="EMBL/GenBank/DDBJ databases">
        <title>Genome sequencing of Moraxellaceae gen. HYN0046.</title>
        <authorList>
            <person name="Kim M."/>
            <person name="Yi H."/>
        </authorList>
    </citation>
    <scope>NUCLEOTIDE SEQUENCE [LARGE SCALE GENOMIC DNA]</scope>
    <source>
        <strain evidence="8 9">HYN0046</strain>
    </source>
</reference>
<dbReference type="GO" id="GO:0006144">
    <property type="term" value="P:purine nucleobase metabolic process"/>
    <property type="evidence" value="ECO:0007669"/>
    <property type="project" value="UniProtKB-KW"/>
</dbReference>
<evidence type="ECO:0000256" key="4">
    <source>
        <dbReference type="ARBA" id="ARBA00022631"/>
    </source>
</evidence>
<evidence type="ECO:0000256" key="1">
    <source>
        <dbReference type="ARBA" id="ARBA00001163"/>
    </source>
</evidence>
<dbReference type="SUPFAM" id="SSF158694">
    <property type="entry name" value="UraD-Like"/>
    <property type="match status" value="1"/>
</dbReference>
<evidence type="ECO:0000256" key="3">
    <source>
        <dbReference type="ARBA" id="ARBA00012257"/>
    </source>
</evidence>
<dbReference type="PANTHER" id="PTHR43466">
    <property type="entry name" value="2-OXO-4-HYDROXY-4-CARBOXY-5-UREIDOIMIDAZOLINE DECARBOXYLASE-RELATED"/>
    <property type="match status" value="1"/>
</dbReference>
<evidence type="ECO:0000256" key="5">
    <source>
        <dbReference type="ARBA" id="ARBA00022793"/>
    </source>
</evidence>
<dbReference type="Pfam" id="PF09349">
    <property type="entry name" value="OHCU_decarbox"/>
    <property type="match status" value="1"/>
</dbReference>
<evidence type="ECO:0000313" key="8">
    <source>
        <dbReference type="EMBL" id="AXI03503.1"/>
    </source>
</evidence>
<dbReference type="OrthoDB" id="9800909at2"/>
<organism evidence="8 9">
    <name type="scientific">Aquirhabdus parva</name>
    <dbReference type="NCBI Taxonomy" id="2283318"/>
    <lineage>
        <taxon>Bacteria</taxon>
        <taxon>Pseudomonadati</taxon>
        <taxon>Pseudomonadota</taxon>
        <taxon>Gammaproteobacteria</taxon>
        <taxon>Moraxellales</taxon>
        <taxon>Moraxellaceae</taxon>
        <taxon>Aquirhabdus</taxon>
    </lineage>
</organism>
<evidence type="ECO:0000256" key="2">
    <source>
        <dbReference type="ARBA" id="ARBA00004754"/>
    </source>
</evidence>
<keyword evidence="9" id="KW-1185">Reference proteome</keyword>
<dbReference type="Gene3D" id="1.10.3330.10">
    <property type="entry name" value="Oxo-4-hydroxy-4-carboxy-5-ureidoimidazoline decarboxylase"/>
    <property type="match status" value="1"/>
</dbReference>
<keyword evidence="6 8" id="KW-0456">Lyase</keyword>
<dbReference type="UniPathway" id="UPA00394">
    <property type="reaction ID" value="UER00652"/>
</dbReference>
<dbReference type="GO" id="GO:0051997">
    <property type="term" value="F:2-oxo-4-hydroxy-4-carboxy-5-ureidoimidazoline decarboxylase activity"/>
    <property type="evidence" value="ECO:0007669"/>
    <property type="project" value="UniProtKB-EC"/>
</dbReference>
<comment type="pathway">
    <text evidence="2">Purine metabolism; urate degradation; (S)-allantoin from urate: step 3/3.</text>
</comment>
<dbReference type="KEGG" id="mbah:HYN46_12030"/>
<name>A0A345P894_9GAMM</name>
<evidence type="ECO:0000256" key="6">
    <source>
        <dbReference type="ARBA" id="ARBA00023239"/>
    </source>
</evidence>
<dbReference type="GO" id="GO:0019628">
    <property type="term" value="P:urate catabolic process"/>
    <property type="evidence" value="ECO:0007669"/>
    <property type="project" value="UniProtKB-UniPathway"/>
</dbReference>
<gene>
    <name evidence="8" type="primary">uraD</name>
    <name evidence="8" type="ORF">HYN46_12030</name>
</gene>
<dbReference type="InterPro" id="IPR036778">
    <property type="entry name" value="OHCU_decarboxylase_sf"/>
</dbReference>
<dbReference type="Proteomes" id="UP000253940">
    <property type="component" value="Chromosome"/>
</dbReference>
<dbReference type="EC" id="4.1.1.97" evidence="3"/>
<sequence length="185" mass="20395">MTLTTLPKIDAQPTSHIAVTALSKLDQSDFVLKLEGIFEHSPWVAARAWADRPFHNRSDLERALQSAMWCASRNELLDLIRAHPELAGKAAASGQLTKESTHEQAGAGLNACTPEQLVKIQQLNAAYMEKFGWPFIVAVRGMNVDAIIAAIQTRLDHTAEQEFEQALQQISRIASLRLDGLLIDA</sequence>
<comment type="catalytic activity">
    <reaction evidence="1">
        <text>5-hydroxy-2-oxo-4-ureido-2,5-dihydro-1H-imidazole-5-carboxylate + H(+) = (S)-allantoin + CO2</text>
        <dbReference type="Rhea" id="RHEA:26301"/>
        <dbReference type="ChEBI" id="CHEBI:15378"/>
        <dbReference type="ChEBI" id="CHEBI:15678"/>
        <dbReference type="ChEBI" id="CHEBI:16526"/>
        <dbReference type="ChEBI" id="CHEBI:58639"/>
        <dbReference type="EC" id="4.1.1.97"/>
    </reaction>
</comment>
<accession>A0A345P894</accession>
<dbReference type="NCBIfam" id="TIGR03164">
    <property type="entry name" value="UHCUDC"/>
    <property type="match status" value="1"/>
</dbReference>
<dbReference type="AlphaFoldDB" id="A0A345P894"/>
<proteinExistence type="predicted"/>